<dbReference type="AlphaFoldDB" id="A0AAN6RQQ9"/>
<protein>
    <recommendedName>
        <fullName evidence="3">alpha-glucosidase</fullName>
        <ecNumber evidence="3">3.2.1.20</ecNumber>
    </recommendedName>
</protein>
<proteinExistence type="inferred from homology"/>
<evidence type="ECO:0000256" key="1">
    <source>
        <dbReference type="ARBA" id="ARBA00001657"/>
    </source>
</evidence>
<dbReference type="Pfam" id="PF21365">
    <property type="entry name" value="Glyco_hydro_31_3rd"/>
    <property type="match status" value="1"/>
</dbReference>
<dbReference type="EC" id="3.2.1.20" evidence="3"/>
<evidence type="ECO:0000256" key="9">
    <source>
        <dbReference type="SAM" id="Phobius"/>
    </source>
</evidence>
<keyword evidence="10" id="KW-0732">Signal</keyword>
<feature type="domain" description="Glycoside hydrolase family 31 TIM barrel" evidence="11">
    <location>
        <begin position="468"/>
        <end position="897"/>
    </location>
</feature>
<name>A0AAN6RQQ9_9PEZI</name>
<dbReference type="SUPFAM" id="SSF51445">
    <property type="entry name" value="(Trans)glycosidases"/>
    <property type="match status" value="1"/>
</dbReference>
<dbReference type="GO" id="GO:0004558">
    <property type="term" value="F:alpha-1,4-glucosidase activity"/>
    <property type="evidence" value="ECO:0007669"/>
    <property type="project" value="UniProtKB-EC"/>
</dbReference>
<dbReference type="Gene3D" id="3.20.20.80">
    <property type="entry name" value="Glycosidases"/>
    <property type="match status" value="2"/>
</dbReference>
<dbReference type="InterPro" id="IPR030458">
    <property type="entry name" value="Glyco_hydro_31_AS"/>
</dbReference>
<evidence type="ECO:0000256" key="10">
    <source>
        <dbReference type="SAM" id="SignalP"/>
    </source>
</evidence>
<feature type="signal peptide" evidence="10">
    <location>
        <begin position="1"/>
        <end position="38"/>
    </location>
</feature>
<dbReference type="InterPro" id="IPR011013">
    <property type="entry name" value="Gal_mutarotase_sf_dom"/>
</dbReference>
<reference evidence="13" key="2">
    <citation type="submission" date="2023-05" db="EMBL/GenBank/DDBJ databases">
        <authorList>
            <consortium name="Lawrence Berkeley National Laboratory"/>
            <person name="Steindorff A."/>
            <person name="Hensen N."/>
            <person name="Bonometti L."/>
            <person name="Westerberg I."/>
            <person name="Brannstrom I.O."/>
            <person name="Guillou S."/>
            <person name="Cros-Aarteil S."/>
            <person name="Calhoun S."/>
            <person name="Haridas S."/>
            <person name="Kuo A."/>
            <person name="Mondo S."/>
            <person name="Pangilinan J."/>
            <person name="Riley R."/>
            <person name="Labutti K."/>
            <person name="Andreopoulos B."/>
            <person name="Lipzen A."/>
            <person name="Chen C."/>
            <person name="Yanf M."/>
            <person name="Daum C."/>
            <person name="Ng V."/>
            <person name="Clum A."/>
            <person name="Ohm R."/>
            <person name="Martin F."/>
            <person name="Silar P."/>
            <person name="Natvig D."/>
            <person name="Lalanne C."/>
            <person name="Gautier V."/>
            <person name="Ament-Velasquez S.L."/>
            <person name="Kruys A."/>
            <person name="Hutchinson M.I."/>
            <person name="Powell A.J."/>
            <person name="Barry K."/>
            <person name="Miller A.N."/>
            <person name="Grigoriev I.V."/>
            <person name="Debuchy R."/>
            <person name="Gladieux P."/>
            <person name="Thoren M.H."/>
            <person name="Johannesson H."/>
        </authorList>
    </citation>
    <scope>NUCLEOTIDE SEQUENCE</scope>
    <source>
        <strain evidence="13">CBS 103.79</strain>
    </source>
</reference>
<dbReference type="Gene3D" id="2.60.40.1180">
    <property type="entry name" value="Golgi alpha-mannosidase II"/>
    <property type="match status" value="1"/>
</dbReference>
<evidence type="ECO:0000259" key="11">
    <source>
        <dbReference type="Pfam" id="PF01055"/>
    </source>
</evidence>
<dbReference type="Pfam" id="PF01055">
    <property type="entry name" value="Glyco_hydro_31_2nd"/>
    <property type="match status" value="1"/>
</dbReference>
<feature type="domain" description="Glycosyl hydrolase family 31 C-terminal" evidence="12">
    <location>
        <begin position="905"/>
        <end position="954"/>
    </location>
</feature>
<dbReference type="InterPro" id="IPR000322">
    <property type="entry name" value="Glyco_hydro_31_TIM"/>
</dbReference>
<dbReference type="GO" id="GO:0005975">
    <property type="term" value="P:carbohydrate metabolic process"/>
    <property type="evidence" value="ECO:0007669"/>
    <property type="project" value="InterPro"/>
</dbReference>
<keyword evidence="5" id="KW-0325">Glycoprotein</keyword>
<dbReference type="PANTHER" id="PTHR22762">
    <property type="entry name" value="ALPHA-GLUCOSIDASE"/>
    <property type="match status" value="1"/>
</dbReference>
<feature type="transmembrane region" description="Helical" evidence="9">
    <location>
        <begin position="121"/>
        <end position="142"/>
    </location>
</feature>
<evidence type="ECO:0000313" key="13">
    <source>
        <dbReference type="EMBL" id="KAK3899465.1"/>
    </source>
</evidence>
<dbReference type="SUPFAM" id="SSF74650">
    <property type="entry name" value="Galactose mutarotase-like"/>
    <property type="match status" value="1"/>
</dbReference>
<dbReference type="CDD" id="cd06602">
    <property type="entry name" value="GH31_MGAM_SI_GAA"/>
    <property type="match status" value="1"/>
</dbReference>
<evidence type="ECO:0000256" key="3">
    <source>
        <dbReference type="ARBA" id="ARBA00012741"/>
    </source>
</evidence>
<dbReference type="GO" id="GO:0030246">
    <property type="term" value="F:carbohydrate binding"/>
    <property type="evidence" value="ECO:0007669"/>
    <property type="project" value="InterPro"/>
</dbReference>
<keyword evidence="14" id="KW-1185">Reference proteome</keyword>
<dbReference type="PANTHER" id="PTHR22762:SF133">
    <property type="entry name" value="P-TYPE DOMAIN-CONTAINING PROTEIN"/>
    <property type="match status" value="1"/>
</dbReference>
<dbReference type="Gene3D" id="2.60.40.1760">
    <property type="entry name" value="glycosyl hydrolase (family 31)"/>
    <property type="match status" value="1"/>
</dbReference>
<evidence type="ECO:0000256" key="2">
    <source>
        <dbReference type="ARBA" id="ARBA00007806"/>
    </source>
</evidence>
<keyword evidence="4 7" id="KW-0378">Hydrolase</keyword>
<comment type="similarity">
    <text evidence="2 7">Belongs to the glycosyl hydrolase 31 family.</text>
</comment>
<dbReference type="Proteomes" id="UP001303889">
    <property type="component" value="Unassembled WGS sequence"/>
</dbReference>
<accession>A0AAN6RQQ9</accession>
<comment type="catalytic activity">
    <reaction evidence="1">
        <text>Hydrolysis of terminal, non-reducing (1-&gt;4)-linked alpha-D-glucose residues with release of alpha-D-glucose.</text>
        <dbReference type="EC" id="3.2.1.20"/>
    </reaction>
</comment>
<feature type="chain" id="PRO_5042814013" description="alpha-glucosidase" evidence="10">
    <location>
        <begin position="39"/>
        <end position="954"/>
    </location>
</feature>
<dbReference type="InterPro" id="IPR013780">
    <property type="entry name" value="Glyco_hydro_b"/>
</dbReference>
<dbReference type="InterPro" id="IPR048395">
    <property type="entry name" value="Glyco_hydro_31_C"/>
</dbReference>
<organism evidence="13 14">
    <name type="scientific">Staphylotrichum tortipilum</name>
    <dbReference type="NCBI Taxonomy" id="2831512"/>
    <lineage>
        <taxon>Eukaryota</taxon>
        <taxon>Fungi</taxon>
        <taxon>Dikarya</taxon>
        <taxon>Ascomycota</taxon>
        <taxon>Pezizomycotina</taxon>
        <taxon>Sordariomycetes</taxon>
        <taxon>Sordariomycetidae</taxon>
        <taxon>Sordariales</taxon>
        <taxon>Chaetomiaceae</taxon>
        <taxon>Staphylotrichum</taxon>
    </lineage>
</organism>
<dbReference type="InterPro" id="IPR017853">
    <property type="entry name" value="GH"/>
</dbReference>
<dbReference type="SUPFAM" id="SSF51011">
    <property type="entry name" value="Glycosyl hydrolase domain"/>
    <property type="match status" value="1"/>
</dbReference>
<evidence type="ECO:0000256" key="5">
    <source>
        <dbReference type="ARBA" id="ARBA00023180"/>
    </source>
</evidence>
<keyword evidence="6 7" id="KW-0326">Glycosidase</keyword>
<dbReference type="EMBL" id="MU855781">
    <property type="protein sequence ID" value="KAK3899465.1"/>
    <property type="molecule type" value="Genomic_DNA"/>
</dbReference>
<evidence type="ECO:0000256" key="7">
    <source>
        <dbReference type="RuleBase" id="RU361185"/>
    </source>
</evidence>
<evidence type="ECO:0000256" key="6">
    <source>
        <dbReference type="ARBA" id="ARBA00023295"/>
    </source>
</evidence>
<evidence type="ECO:0000256" key="4">
    <source>
        <dbReference type="ARBA" id="ARBA00022801"/>
    </source>
</evidence>
<dbReference type="PROSITE" id="PS00129">
    <property type="entry name" value="GLYCOSYL_HYDROL_F31_1"/>
    <property type="match status" value="1"/>
</dbReference>
<reference evidence="13" key="1">
    <citation type="journal article" date="2023" name="Mol. Phylogenet. Evol.">
        <title>Genome-scale phylogeny and comparative genomics of the fungal order Sordariales.</title>
        <authorList>
            <person name="Hensen N."/>
            <person name="Bonometti L."/>
            <person name="Westerberg I."/>
            <person name="Brannstrom I.O."/>
            <person name="Guillou S."/>
            <person name="Cros-Aarteil S."/>
            <person name="Calhoun S."/>
            <person name="Haridas S."/>
            <person name="Kuo A."/>
            <person name="Mondo S."/>
            <person name="Pangilinan J."/>
            <person name="Riley R."/>
            <person name="LaButti K."/>
            <person name="Andreopoulos B."/>
            <person name="Lipzen A."/>
            <person name="Chen C."/>
            <person name="Yan M."/>
            <person name="Daum C."/>
            <person name="Ng V."/>
            <person name="Clum A."/>
            <person name="Steindorff A."/>
            <person name="Ohm R.A."/>
            <person name="Martin F."/>
            <person name="Silar P."/>
            <person name="Natvig D.O."/>
            <person name="Lalanne C."/>
            <person name="Gautier V."/>
            <person name="Ament-Velasquez S.L."/>
            <person name="Kruys A."/>
            <person name="Hutchinson M.I."/>
            <person name="Powell A.J."/>
            <person name="Barry K."/>
            <person name="Miller A.N."/>
            <person name="Grigoriev I.V."/>
            <person name="Debuchy R."/>
            <person name="Gladieux P."/>
            <person name="Hiltunen Thoren M."/>
            <person name="Johannesson H."/>
        </authorList>
    </citation>
    <scope>NUCLEOTIDE SEQUENCE</scope>
    <source>
        <strain evidence="13">CBS 103.79</strain>
    </source>
</reference>
<keyword evidence="9" id="KW-0812">Transmembrane</keyword>
<evidence type="ECO:0000259" key="12">
    <source>
        <dbReference type="Pfam" id="PF21365"/>
    </source>
</evidence>
<gene>
    <name evidence="13" type="ORF">C8A05DRAFT_18103</name>
</gene>
<evidence type="ECO:0000256" key="8">
    <source>
        <dbReference type="SAM" id="MobiDB-lite"/>
    </source>
</evidence>
<dbReference type="CDD" id="cd14752">
    <property type="entry name" value="GH31_N"/>
    <property type="match status" value="1"/>
</dbReference>
<sequence>MFLTTSQLLSAPLSSLLANLGQSVLVLAAAAEPALALAKPPPDCAAAGDPQGLPPCPAPPAPWLALPSWVSHALSQPFTLLLLGLLALLLLLFISLPSVTPRRNRHRKTPSFPTNPQRPRHLLPAMALFTLTTLALLAGLSLRSGSPVPSPTPVSFTPTTPAQTTPVFTIPATADIGRAILPNIHDPSAVDAQTACPGYRAANVRTTARGGWTAELRLAGERCDVYGNDVEELVVEVEGLARDRVRVGIRPRWVGKGNETWFGLPEEIVGRPKGEEEWDGEEGEMEVVWGNEPSFWFGVVRRVTGDVVFSTEGRVLVFEDQFVEFGTGMPGGYNLYGLGETMHGFRLGENLTRTLFAADVNDREDANLYGAHPVYLDTRYYTTNTPADGSGGPQVLQYAPDPTDTTKEYVSYTHGVFLRNAHAQEVLLRPGGITWRTLGGSIDLYLFSGPTAKEVMAEYQKTTVGLPARQQYWTLGFHQCRWGYRNWGELQEVVDGFEGAGIPLETIWSDIDYMKGYRDFENDPVRFGYAEGADFLARLHARHKHWVPIVDSAIYAPNPDDPADAYPPYDRGIEADAFMLNPDGSVYYGAVWPGYTVFPDWVGAVLNGTGAIDWWVDELSRWFKKVAFDGIWIDMSEVASFCVGSCGTGNLSLNPAHPPFSLPGEPGNLILTYPEGFELTNASEASSASSALHTQTSSSPPPPPPTPVSYHRTTPTPGTRNINWPPYAINNFHGDLAVHAISPNATHHGGAVQYDTHNLFGHQILAATHAALRAIHPRKRPFIIGRSTFPGSGRYAGHWGGDNDSRWGHLRLSLPQALSMALAGLPMFGVDVCGFGGNSDAELCARWMGAGAFFPFYRNHNILGARAQEPYLWGVVAEASKRAMRERYRLLPYLYTLMERAAAHGETVMRAVVWEFEGEGWLREEEGEFMLGGGLLVVPCLEQGVEVVRAVFPG</sequence>
<evidence type="ECO:0000313" key="14">
    <source>
        <dbReference type="Proteomes" id="UP001303889"/>
    </source>
</evidence>
<feature type="transmembrane region" description="Helical" evidence="9">
    <location>
        <begin position="78"/>
        <end position="100"/>
    </location>
</feature>
<feature type="non-terminal residue" evidence="13">
    <location>
        <position position="954"/>
    </location>
</feature>
<comment type="caution">
    <text evidence="13">The sequence shown here is derived from an EMBL/GenBank/DDBJ whole genome shotgun (WGS) entry which is preliminary data.</text>
</comment>
<feature type="region of interest" description="Disordered" evidence="8">
    <location>
        <begin position="684"/>
        <end position="717"/>
    </location>
</feature>
<keyword evidence="9" id="KW-0472">Membrane</keyword>
<keyword evidence="9" id="KW-1133">Transmembrane helix</keyword>